<gene>
    <name evidence="1" type="ORF">N7505_001353</name>
</gene>
<keyword evidence="2" id="KW-1185">Reference proteome</keyword>
<sequence length="92" mass="10557">MSIRTCKCSRKSFQVLPRCINRVERVREYDNTVVRSRRAHGLNVAVVPSTENDLVEMFVEQLFCAFEMSKDDHQAGKGKRLRQNGEAVAETI</sequence>
<accession>A0ABQ8WWM6</accession>
<dbReference type="Proteomes" id="UP001220256">
    <property type="component" value="Unassembled WGS sequence"/>
</dbReference>
<dbReference type="EMBL" id="JAPVEB010000001">
    <property type="protein sequence ID" value="KAJ5283373.1"/>
    <property type="molecule type" value="Genomic_DNA"/>
</dbReference>
<evidence type="ECO:0000313" key="2">
    <source>
        <dbReference type="Proteomes" id="UP001220256"/>
    </source>
</evidence>
<proteinExistence type="predicted"/>
<name>A0ABQ8WWM6_PENCH</name>
<evidence type="ECO:0000313" key="1">
    <source>
        <dbReference type="EMBL" id="KAJ5283373.1"/>
    </source>
</evidence>
<protein>
    <submittedName>
        <fullName evidence="1">Uncharacterized protein</fullName>
    </submittedName>
</protein>
<organism evidence="1 2">
    <name type="scientific">Penicillium chrysogenum</name>
    <name type="common">Penicillium notatum</name>
    <dbReference type="NCBI Taxonomy" id="5076"/>
    <lineage>
        <taxon>Eukaryota</taxon>
        <taxon>Fungi</taxon>
        <taxon>Dikarya</taxon>
        <taxon>Ascomycota</taxon>
        <taxon>Pezizomycotina</taxon>
        <taxon>Eurotiomycetes</taxon>
        <taxon>Eurotiomycetidae</taxon>
        <taxon>Eurotiales</taxon>
        <taxon>Aspergillaceae</taxon>
        <taxon>Penicillium</taxon>
        <taxon>Penicillium chrysogenum species complex</taxon>
    </lineage>
</organism>
<reference evidence="1 2" key="1">
    <citation type="journal article" date="2023" name="IMA Fungus">
        <title>Comparative genomic study of the Penicillium genus elucidates a diverse pangenome and 15 lateral gene transfer events.</title>
        <authorList>
            <person name="Petersen C."/>
            <person name="Sorensen T."/>
            <person name="Nielsen M.R."/>
            <person name="Sondergaard T.E."/>
            <person name="Sorensen J.L."/>
            <person name="Fitzpatrick D.A."/>
            <person name="Frisvad J.C."/>
            <person name="Nielsen K.L."/>
        </authorList>
    </citation>
    <scope>NUCLEOTIDE SEQUENCE [LARGE SCALE GENOMIC DNA]</scope>
    <source>
        <strain evidence="1 2">IBT 3361</strain>
    </source>
</reference>
<comment type="caution">
    <text evidence="1">The sequence shown here is derived from an EMBL/GenBank/DDBJ whole genome shotgun (WGS) entry which is preliminary data.</text>
</comment>